<keyword evidence="2" id="KW-1185">Reference proteome</keyword>
<reference evidence="1 2" key="1">
    <citation type="submission" date="2015-06" db="EMBL/GenBank/DDBJ databases">
        <title>A Comprehensive Approach to Explore the Metabolic and Phylogenetic Diversity of Bacterial Steroid Degradation in the Environment: Testosterone as an Example.</title>
        <authorList>
            <person name="Yang F.-C."/>
            <person name="Chen Y.-L."/>
            <person name="Yu C.-P."/>
            <person name="Tang S.-L."/>
            <person name="Wang P.-H."/>
            <person name="Ismail W."/>
            <person name="Wang C.-H."/>
            <person name="Yang C.-Y."/>
            <person name="Chiang Y.-R."/>
        </authorList>
    </citation>
    <scope>NUCLEOTIDE SEQUENCE [LARGE SCALE GENOMIC DNA]</scope>
    <source>
        <strain evidence="1 2">DSM 18526</strain>
    </source>
</reference>
<organism evidence="1 2">
    <name type="scientific">Steroidobacter denitrificans</name>
    <dbReference type="NCBI Taxonomy" id="465721"/>
    <lineage>
        <taxon>Bacteria</taxon>
        <taxon>Pseudomonadati</taxon>
        <taxon>Pseudomonadota</taxon>
        <taxon>Gammaproteobacteria</taxon>
        <taxon>Steroidobacterales</taxon>
        <taxon>Steroidobacteraceae</taxon>
        <taxon>Steroidobacter</taxon>
    </lineage>
</organism>
<dbReference type="AlphaFoldDB" id="A0A127FDM4"/>
<dbReference type="EMBL" id="CP011971">
    <property type="protein sequence ID" value="AMN47678.1"/>
    <property type="molecule type" value="Genomic_DNA"/>
</dbReference>
<evidence type="ECO:0000313" key="1">
    <source>
        <dbReference type="EMBL" id="AMN47678.1"/>
    </source>
</evidence>
<dbReference type="Proteomes" id="UP000070250">
    <property type="component" value="Chromosome"/>
</dbReference>
<accession>A0A127FDM4</accession>
<sequence length="112" mass="12301">MLIVAATTMLTKYTARLTQWRGAQRGFVTDYFGEFDRRFNFVEQAALTKCRTELLAAGAVLAGLQNSQRFLGEISSEEDRAGRGMLTAIIVSPPFVAMQGGRPPARSRLATT</sequence>
<dbReference type="KEGG" id="sdf:ACG33_11320"/>
<protein>
    <submittedName>
        <fullName evidence="1">Uncharacterized protein</fullName>
    </submittedName>
</protein>
<proteinExistence type="predicted"/>
<evidence type="ECO:0000313" key="2">
    <source>
        <dbReference type="Proteomes" id="UP000070250"/>
    </source>
</evidence>
<name>A0A127FDM4_STEDE</name>
<gene>
    <name evidence="1" type="ORF">ACG33_11320</name>
</gene>